<dbReference type="KEGG" id="mhaz:BHR79_06730"/>
<dbReference type="GO" id="GO:0015086">
    <property type="term" value="F:cadmium ion transmembrane transporter activity"/>
    <property type="evidence" value="ECO:0007669"/>
    <property type="project" value="TreeGrafter"/>
</dbReference>
<proteinExistence type="inferred from homology"/>
<evidence type="ECO:0000256" key="5">
    <source>
        <dbReference type="ARBA" id="ARBA00022989"/>
    </source>
</evidence>
<evidence type="ECO:0000256" key="6">
    <source>
        <dbReference type="ARBA" id="ARBA00023136"/>
    </source>
</evidence>
<dbReference type="InterPro" id="IPR036837">
    <property type="entry name" value="Cation_efflux_CTD_sf"/>
</dbReference>
<evidence type="ECO:0000259" key="9">
    <source>
        <dbReference type="Pfam" id="PF16916"/>
    </source>
</evidence>
<evidence type="ECO:0000313" key="10">
    <source>
        <dbReference type="EMBL" id="APH39210.1"/>
    </source>
</evidence>
<gene>
    <name evidence="10" type="ORF">BHR79_06730</name>
    <name evidence="11" type="ORF">EFE40_03515</name>
    <name evidence="12" type="ORF">SAMN04515625_1164</name>
</gene>
<dbReference type="STRING" id="2177.BHR79_06730"/>
<feature type="transmembrane region" description="Helical" evidence="7">
    <location>
        <begin position="184"/>
        <end position="201"/>
    </location>
</feature>
<evidence type="ECO:0000259" key="8">
    <source>
        <dbReference type="Pfam" id="PF01545"/>
    </source>
</evidence>
<dbReference type="InterPro" id="IPR027470">
    <property type="entry name" value="Cation_efflux_CTD"/>
</dbReference>
<feature type="transmembrane region" description="Helical" evidence="7">
    <location>
        <begin position="116"/>
        <end position="138"/>
    </location>
</feature>
<evidence type="ECO:0000256" key="2">
    <source>
        <dbReference type="ARBA" id="ARBA00008114"/>
    </source>
</evidence>
<dbReference type="PANTHER" id="PTHR43840:SF15">
    <property type="entry name" value="MITOCHONDRIAL METAL TRANSPORTER 1-RELATED"/>
    <property type="match status" value="1"/>
</dbReference>
<keyword evidence="4 7" id="KW-0812">Transmembrane</keyword>
<dbReference type="Pfam" id="PF16916">
    <property type="entry name" value="ZT_dimer"/>
    <property type="match status" value="1"/>
</dbReference>
<reference evidence="12 14" key="2">
    <citation type="submission" date="2016-10" db="EMBL/GenBank/DDBJ databases">
        <authorList>
            <person name="de Groot N.N."/>
        </authorList>
    </citation>
    <scope>NUCLEOTIDE SEQUENCE [LARGE SCALE GENOMIC DNA]</scope>
    <source>
        <strain evidence="12 14">Z-7982</strain>
    </source>
</reference>
<keyword evidence="13" id="KW-1185">Reference proteome</keyword>
<reference evidence="11 15" key="3">
    <citation type="submission" date="2018-10" db="EMBL/GenBank/DDBJ databases">
        <title>Cultivation of a novel Methanohalophilus strain from Kebrit Deep of the Red Sea and a genomic comparison of members of the genus Methanohalophilus.</title>
        <authorList>
            <person name="Guan Y."/>
            <person name="Ngugi D.K."/>
            <person name="Stingl U."/>
        </authorList>
    </citation>
    <scope>NUCLEOTIDE SEQUENCE [LARGE SCALE GENOMIC DNA]</scope>
    <source>
        <strain evidence="11 15">DSM 3094</strain>
    </source>
</reference>
<organism evidence="10 13">
    <name type="scientific">Methanohalophilus halophilus</name>
    <dbReference type="NCBI Taxonomy" id="2177"/>
    <lineage>
        <taxon>Archaea</taxon>
        <taxon>Methanobacteriati</taxon>
        <taxon>Methanobacteriota</taxon>
        <taxon>Stenosarchaea group</taxon>
        <taxon>Methanomicrobia</taxon>
        <taxon>Methanosarcinales</taxon>
        <taxon>Methanosarcinaceae</taxon>
        <taxon>Methanohalophilus</taxon>
    </lineage>
</organism>
<dbReference type="PANTHER" id="PTHR43840">
    <property type="entry name" value="MITOCHONDRIAL METAL TRANSPORTER 1-RELATED"/>
    <property type="match status" value="1"/>
</dbReference>
<accession>A0A1L3Q2Y2</accession>
<dbReference type="InterPro" id="IPR058533">
    <property type="entry name" value="Cation_efflux_TM"/>
</dbReference>
<dbReference type="EMBL" id="FNMU01000003">
    <property type="protein sequence ID" value="SDW54817.1"/>
    <property type="molecule type" value="Genomic_DNA"/>
</dbReference>
<dbReference type="GO" id="GO:0005886">
    <property type="term" value="C:plasma membrane"/>
    <property type="evidence" value="ECO:0007669"/>
    <property type="project" value="TreeGrafter"/>
</dbReference>
<dbReference type="RefSeq" id="WP_072561645.1">
    <property type="nucleotide sequence ID" value="NZ_CP017921.1"/>
</dbReference>
<keyword evidence="3" id="KW-0813">Transport</keyword>
<dbReference type="InterPro" id="IPR002524">
    <property type="entry name" value="Cation_efflux"/>
</dbReference>
<dbReference type="EMBL" id="CP017921">
    <property type="protein sequence ID" value="APH39210.1"/>
    <property type="molecule type" value="Genomic_DNA"/>
</dbReference>
<evidence type="ECO:0000313" key="14">
    <source>
        <dbReference type="Proteomes" id="UP000198669"/>
    </source>
</evidence>
<dbReference type="Pfam" id="PF01545">
    <property type="entry name" value="Cation_efflux"/>
    <property type="match status" value="1"/>
</dbReference>
<dbReference type="SUPFAM" id="SSF160240">
    <property type="entry name" value="Cation efflux protein cytoplasmic domain-like"/>
    <property type="match status" value="1"/>
</dbReference>
<dbReference type="OrthoDB" id="8907at2157"/>
<feature type="transmembrane region" description="Helical" evidence="7">
    <location>
        <begin position="12"/>
        <end position="33"/>
    </location>
</feature>
<feature type="transmembrane region" description="Helical" evidence="7">
    <location>
        <begin position="81"/>
        <end position="101"/>
    </location>
</feature>
<dbReference type="GeneID" id="30583447"/>
<reference evidence="10 13" key="1">
    <citation type="submission" date="2016-10" db="EMBL/GenBank/DDBJ databases">
        <title>Methanohalophilus halophilus.</title>
        <authorList>
            <person name="L'haridon S."/>
        </authorList>
    </citation>
    <scope>NUCLEOTIDE SEQUENCE [LARGE SCALE GENOMIC DNA]</scope>
    <source>
        <strain evidence="10 13">Z-7982</strain>
    </source>
</reference>
<dbReference type="Proteomes" id="UP000186879">
    <property type="component" value="Chromosome"/>
</dbReference>
<evidence type="ECO:0000313" key="15">
    <source>
        <dbReference type="Proteomes" id="UP000267921"/>
    </source>
</evidence>
<evidence type="ECO:0000256" key="1">
    <source>
        <dbReference type="ARBA" id="ARBA00004141"/>
    </source>
</evidence>
<feature type="domain" description="Cation efflux protein cytoplasmic" evidence="9">
    <location>
        <begin position="215"/>
        <end position="289"/>
    </location>
</feature>
<feature type="domain" description="Cation efflux protein transmembrane" evidence="8">
    <location>
        <begin position="19"/>
        <end position="209"/>
    </location>
</feature>
<evidence type="ECO:0000256" key="7">
    <source>
        <dbReference type="SAM" id="Phobius"/>
    </source>
</evidence>
<dbReference type="InterPro" id="IPR050291">
    <property type="entry name" value="CDF_Transporter"/>
</dbReference>
<dbReference type="Gene3D" id="3.30.70.1350">
    <property type="entry name" value="Cation efflux protein, cytoplasmic domain"/>
    <property type="match status" value="1"/>
</dbReference>
<dbReference type="Gene3D" id="1.20.1510.10">
    <property type="entry name" value="Cation efflux protein transmembrane domain"/>
    <property type="match status" value="1"/>
</dbReference>
<dbReference type="GO" id="GO:0015093">
    <property type="term" value="F:ferrous iron transmembrane transporter activity"/>
    <property type="evidence" value="ECO:0007669"/>
    <property type="project" value="TreeGrafter"/>
</dbReference>
<comment type="similarity">
    <text evidence="2">Belongs to the cation diffusion facilitator (CDF) transporter (TC 2.A.4) family.</text>
</comment>
<evidence type="ECO:0000313" key="11">
    <source>
        <dbReference type="EMBL" id="RNI09730.1"/>
    </source>
</evidence>
<dbReference type="SUPFAM" id="SSF161111">
    <property type="entry name" value="Cation efflux protein transmembrane domain-like"/>
    <property type="match status" value="1"/>
</dbReference>
<evidence type="ECO:0000313" key="13">
    <source>
        <dbReference type="Proteomes" id="UP000186879"/>
    </source>
</evidence>
<dbReference type="Proteomes" id="UP000198669">
    <property type="component" value="Unassembled WGS sequence"/>
</dbReference>
<dbReference type="GO" id="GO:0006882">
    <property type="term" value="P:intracellular zinc ion homeostasis"/>
    <property type="evidence" value="ECO:0007669"/>
    <property type="project" value="TreeGrafter"/>
</dbReference>
<protein>
    <submittedName>
        <fullName evidence="12">Cation diffusion facilitator family transporter</fullName>
    </submittedName>
    <submittedName>
        <fullName evidence="11">Cation transporter</fullName>
    </submittedName>
    <submittedName>
        <fullName evidence="10">Cation-efflux pump</fullName>
    </submittedName>
</protein>
<dbReference type="AlphaFoldDB" id="A0A1L3Q2Y2"/>
<dbReference type="NCBIfam" id="TIGR01297">
    <property type="entry name" value="CDF"/>
    <property type="match status" value="1"/>
</dbReference>
<keyword evidence="6 7" id="KW-0472">Membrane</keyword>
<dbReference type="EMBL" id="RJJG01000003">
    <property type="protein sequence ID" value="RNI09730.1"/>
    <property type="molecule type" value="Genomic_DNA"/>
</dbReference>
<dbReference type="Proteomes" id="UP000267921">
    <property type="component" value="Unassembled WGS sequence"/>
</dbReference>
<keyword evidence="5 7" id="KW-1133">Transmembrane helix</keyword>
<evidence type="ECO:0000256" key="3">
    <source>
        <dbReference type="ARBA" id="ARBA00022448"/>
    </source>
</evidence>
<dbReference type="GO" id="GO:0015341">
    <property type="term" value="F:zinc efflux antiporter activity"/>
    <property type="evidence" value="ECO:0007669"/>
    <property type="project" value="TreeGrafter"/>
</dbReference>
<comment type="subcellular location">
    <subcellularLocation>
        <location evidence="1">Membrane</location>
        <topology evidence="1">Multi-pass membrane protein</topology>
    </subcellularLocation>
</comment>
<dbReference type="FunFam" id="1.20.1510.10:FF:000006">
    <property type="entry name" value="Divalent cation efflux transporter"/>
    <property type="match status" value="1"/>
</dbReference>
<sequence>MLDSPKDKYRLIRSILVKILVLNLIVSFAKIGYGGFTNTLSMESDGYHSLFDGISNIIGILGIQIAAKPPDRSHPYGHQKYESLASVFIAVLLFIVAVEIISKSVDRFISPSTPEITTLSFVVMLVTIAVNLFVTIYEKREGEKLKSDILVADSMHTRSDIYVSLSVIAGLLAVKGGYPLIDPVIAVIISIFIIRAAIDIIKSSSKTLCDKSRLDEDIICNIAFEVDGVMECHRIRTRGTKGEYYIDLHIEVDPKMPVDQAHGISHQVSDKIKKYIEGVKDVVVHMEPHEKQD</sequence>
<dbReference type="InterPro" id="IPR027469">
    <property type="entry name" value="Cation_efflux_TMD_sf"/>
</dbReference>
<evidence type="ECO:0000313" key="12">
    <source>
        <dbReference type="EMBL" id="SDW54817.1"/>
    </source>
</evidence>
<evidence type="ECO:0000256" key="4">
    <source>
        <dbReference type="ARBA" id="ARBA00022692"/>
    </source>
</evidence>
<name>A0A1L3Q2Y2_9EURY</name>